<keyword evidence="2 4" id="KW-0813">Transport</keyword>
<sequence>MPMYKIAVLGDKDSVLGFKALGLDVFPVESVEEARRVLHALARENYAVIYLTEQAAAQMEADVNRYKDELTPAIILIPGKEGSLGIGMANVKSAVERAVGADIL</sequence>
<evidence type="ECO:0000256" key="2">
    <source>
        <dbReference type="ARBA" id="ARBA00022448"/>
    </source>
</evidence>
<name>A0ABR7HWI0_9FIRM</name>
<dbReference type="Gene3D" id="3.40.50.10580">
    <property type="entry name" value="ATPase, V1 complex, subunit F"/>
    <property type="match status" value="1"/>
</dbReference>
<evidence type="ECO:0000256" key="4">
    <source>
        <dbReference type="HAMAP-Rule" id="MF_00312"/>
    </source>
</evidence>
<protein>
    <recommendedName>
        <fullName evidence="4">V-type ATP synthase subunit F</fullName>
    </recommendedName>
    <alternativeName>
        <fullName evidence="4">V-ATPase subunit F</fullName>
    </alternativeName>
</protein>
<dbReference type="HAMAP" id="MF_00312">
    <property type="entry name" value="ATP_synth_F_arch"/>
    <property type="match status" value="1"/>
</dbReference>
<evidence type="ECO:0000256" key="1">
    <source>
        <dbReference type="ARBA" id="ARBA00010148"/>
    </source>
</evidence>
<keyword evidence="3 4" id="KW-0406">Ion transport</keyword>
<evidence type="ECO:0000313" key="5">
    <source>
        <dbReference type="EMBL" id="MBC5731877.1"/>
    </source>
</evidence>
<keyword evidence="6" id="KW-1185">Reference proteome</keyword>
<keyword evidence="4" id="KW-0375">Hydrogen ion transport</keyword>
<reference evidence="5 6" key="1">
    <citation type="submission" date="2020-08" db="EMBL/GenBank/DDBJ databases">
        <title>Genome public.</title>
        <authorList>
            <person name="Liu C."/>
            <person name="Sun Q."/>
        </authorList>
    </citation>
    <scope>NUCLEOTIDE SEQUENCE [LARGE SCALE GENOMIC DNA]</scope>
    <source>
        <strain evidence="5 6">New-38</strain>
    </source>
</reference>
<organism evidence="5 6">
    <name type="scientific">Pseudoflavonifractor hominis</name>
    <dbReference type="NCBI Taxonomy" id="2763059"/>
    <lineage>
        <taxon>Bacteria</taxon>
        <taxon>Bacillati</taxon>
        <taxon>Bacillota</taxon>
        <taxon>Clostridia</taxon>
        <taxon>Eubacteriales</taxon>
        <taxon>Oscillospiraceae</taxon>
        <taxon>Pseudoflavonifractor</taxon>
    </lineage>
</organism>
<comment type="function">
    <text evidence="4">Produces ATP from ADP in the presence of a proton gradient across the membrane.</text>
</comment>
<dbReference type="SUPFAM" id="SSF159468">
    <property type="entry name" value="AtpF-like"/>
    <property type="match status" value="1"/>
</dbReference>
<evidence type="ECO:0000313" key="6">
    <source>
        <dbReference type="Proteomes" id="UP000660021"/>
    </source>
</evidence>
<accession>A0ABR7HWI0</accession>
<dbReference type="InterPro" id="IPR022944">
    <property type="entry name" value="ATPase_V1-cplx_fsu_bac/arc"/>
</dbReference>
<dbReference type="InterPro" id="IPR036906">
    <property type="entry name" value="ATPase_V1_fsu_sf"/>
</dbReference>
<proteinExistence type="inferred from homology"/>
<dbReference type="NCBIfam" id="NF002384">
    <property type="entry name" value="PRK01395.1"/>
    <property type="match status" value="1"/>
</dbReference>
<evidence type="ECO:0000256" key="3">
    <source>
        <dbReference type="ARBA" id="ARBA00023065"/>
    </source>
</evidence>
<dbReference type="Pfam" id="PF01990">
    <property type="entry name" value="ATP-synt_F"/>
    <property type="match status" value="1"/>
</dbReference>
<dbReference type="InterPro" id="IPR008218">
    <property type="entry name" value="ATPase_V1-cplx_f_g_su"/>
</dbReference>
<comment type="caution">
    <text evidence="5">The sequence shown here is derived from an EMBL/GenBank/DDBJ whole genome shotgun (WGS) entry which is preliminary data.</text>
</comment>
<dbReference type="Proteomes" id="UP000660021">
    <property type="component" value="Unassembled WGS sequence"/>
</dbReference>
<dbReference type="RefSeq" id="WP_186964293.1">
    <property type="nucleotide sequence ID" value="NZ_JACOPR010000011.1"/>
</dbReference>
<comment type="similarity">
    <text evidence="1 4">Belongs to the V-ATPase F subunit family.</text>
</comment>
<dbReference type="EMBL" id="JACOPR010000011">
    <property type="protein sequence ID" value="MBC5731877.1"/>
    <property type="molecule type" value="Genomic_DNA"/>
</dbReference>
<keyword evidence="4" id="KW-0066">ATP synthesis</keyword>
<gene>
    <name evidence="4" type="primary">atpF</name>
    <name evidence="5" type="ORF">H8S34_13715</name>
</gene>